<dbReference type="RefSeq" id="XP_019848926.1">
    <property type="nucleotide sequence ID" value="XM_019993367.1"/>
</dbReference>
<dbReference type="GeneID" id="109580339"/>
<dbReference type="InterPro" id="IPR027417">
    <property type="entry name" value="P-loop_NTPase"/>
</dbReference>
<evidence type="ECO:0000313" key="3">
    <source>
        <dbReference type="Proteomes" id="UP000007879"/>
    </source>
</evidence>
<reference evidence="3" key="1">
    <citation type="journal article" date="2010" name="Nature">
        <title>The Amphimedon queenslandica genome and the evolution of animal complexity.</title>
        <authorList>
            <person name="Srivastava M."/>
            <person name="Simakov O."/>
            <person name="Chapman J."/>
            <person name="Fahey B."/>
            <person name="Gauthier M.E."/>
            <person name="Mitros T."/>
            <person name="Richards G.S."/>
            <person name="Conaco C."/>
            <person name="Dacre M."/>
            <person name="Hellsten U."/>
            <person name="Larroux C."/>
            <person name="Putnam N.H."/>
            <person name="Stanke M."/>
            <person name="Adamska M."/>
            <person name="Darling A."/>
            <person name="Degnan S.M."/>
            <person name="Oakley T.H."/>
            <person name="Plachetzki D.C."/>
            <person name="Zhai Y."/>
            <person name="Adamski M."/>
            <person name="Calcino A."/>
            <person name="Cummins S.F."/>
            <person name="Goodstein D.M."/>
            <person name="Harris C."/>
            <person name="Jackson D.J."/>
            <person name="Leys S.P."/>
            <person name="Shu S."/>
            <person name="Woodcroft B.J."/>
            <person name="Vervoort M."/>
            <person name="Kosik K.S."/>
            <person name="Manning G."/>
            <person name="Degnan B.M."/>
            <person name="Rokhsar D.S."/>
        </authorList>
    </citation>
    <scope>NUCLEOTIDE SEQUENCE [LARGE SCALE GENOMIC DNA]</scope>
</reference>
<dbReference type="EnsemblMetazoa" id="XM_019993367.1">
    <property type="protein sequence ID" value="XP_019848926.1"/>
    <property type="gene ID" value="LOC109580339"/>
</dbReference>
<dbReference type="KEGG" id="aqu:109580339"/>
<accession>A0AAN0IWW0</accession>
<dbReference type="AlphaFoldDB" id="A0AAN0IWW0"/>
<dbReference type="Pfam" id="PF13087">
    <property type="entry name" value="AAA_12"/>
    <property type="match status" value="1"/>
</dbReference>
<organism evidence="2 3">
    <name type="scientific">Amphimedon queenslandica</name>
    <name type="common">Sponge</name>
    <dbReference type="NCBI Taxonomy" id="400682"/>
    <lineage>
        <taxon>Eukaryota</taxon>
        <taxon>Metazoa</taxon>
        <taxon>Porifera</taxon>
        <taxon>Demospongiae</taxon>
        <taxon>Heteroscleromorpha</taxon>
        <taxon>Haplosclerida</taxon>
        <taxon>Niphatidae</taxon>
        <taxon>Amphimedon</taxon>
    </lineage>
</organism>
<evidence type="ECO:0000313" key="2">
    <source>
        <dbReference type="EnsemblMetazoa" id="XP_019848926.1"/>
    </source>
</evidence>
<dbReference type="Gene3D" id="3.40.50.300">
    <property type="entry name" value="P-loop containing nucleotide triphosphate hydrolases"/>
    <property type="match status" value="1"/>
</dbReference>
<dbReference type="Proteomes" id="UP000007879">
    <property type="component" value="Unassembled WGS sequence"/>
</dbReference>
<name>A0AAN0IWW0_AMPQE</name>
<feature type="domain" description="DNA2/NAM7 helicase-like C-terminal" evidence="1">
    <location>
        <begin position="2"/>
        <end position="88"/>
    </location>
</feature>
<proteinExistence type="predicted"/>
<evidence type="ECO:0000259" key="1">
    <source>
        <dbReference type="Pfam" id="PF13087"/>
    </source>
</evidence>
<protein>
    <recommendedName>
        <fullName evidence="1">DNA2/NAM7 helicase-like C-terminal domain-containing protein</fullName>
    </recommendedName>
</protein>
<dbReference type="InterPro" id="IPR041679">
    <property type="entry name" value="DNA2/NAM7-like_C"/>
</dbReference>
<keyword evidence="3" id="KW-1185">Reference proteome</keyword>
<sequence>MSDVCIISPFRTQLNIIESKLKKVGLGELTLLPSYLIQGHEFQAVVLTTFEPLESDGTSSNPTKSLTNPQIFNTAVSRSKSFVVAVGDPFSLLKAEMQFPDRCWKHYLRICLENNTIFFPESYKQKQRDNLKKKLSTELLGIPVKAKSVDYITHSDQISPFLPSKTN</sequence>
<dbReference type="SUPFAM" id="SSF52540">
    <property type="entry name" value="P-loop containing nucleoside triphosphate hydrolases"/>
    <property type="match status" value="1"/>
</dbReference>
<reference evidence="2" key="2">
    <citation type="submission" date="2024-06" db="UniProtKB">
        <authorList>
            <consortium name="EnsemblMetazoa"/>
        </authorList>
    </citation>
    <scope>IDENTIFICATION</scope>
</reference>